<dbReference type="Gene3D" id="1.10.390.30">
    <property type="entry name" value="Peptidase M60, enhancin-like domain 3"/>
    <property type="match status" value="1"/>
</dbReference>
<protein>
    <submittedName>
        <fullName evidence="4">TRPM8 channel-associated factor 2-like</fullName>
    </submittedName>
</protein>
<dbReference type="InterPro" id="IPR035423">
    <property type="entry name" value="M60-like_N"/>
</dbReference>
<dbReference type="InterPro" id="IPR031161">
    <property type="entry name" value="Peptidase_M60_dom"/>
</dbReference>
<dbReference type="PROSITE" id="PS00658">
    <property type="entry name" value="FORK_HEAD_2"/>
    <property type="match status" value="1"/>
</dbReference>
<accession>A0A6P5L5J5</accession>
<evidence type="ECO:0000256" key="1">
    <source>
        <dbReference type="ARBA" id="ARBA00009770"/>
    </source>
</evidence>
<organism evidence="3 4">
    <name type="scientific">Phascolarctos cinereus</name>
    <name type="common">Koala</name>
    <dbReference type="NCBI Taxonomy" id="38626"/>
    <lineage>
        <taxon>Eukaryota</taxon>
        <taxon>Metazoa</taxon>
        <taxon>Chordata</taxon>
        <taxon>Craniata</taxon>
        <taxon>Vertebrata</taxon>
        <taxon>Euteleostomi</taxon>
        <taxon>Mammalia</taxon>
        <taxon>Metatheria</taxon>
        <taxon>Diprotodontia</taxon>
        <taxon>Phascolarctidae</taxon>
        <taxon>Phascolarctos</taxon>
    </lineage>
</organism>
<dbReference type="InParanoid" id="A0A6P5L5J5"/>
<dbReference type="SUPFAM" id="SSF52317">
    <property type="entry name" value="Class I glutamine amidotransferase-like"/>
    <property type="match status" value="1"/>
</dbReference>
<keyword evidence="3" id="KW-1185">Reference proteome</keyword>
<dbReference type="InterPro" id="IPR051244">
    <property type="entry name" value="TCAF"/>
</dbReference>
<dbReference type="AlphaFoldDB" id="A0A6P5L5J5"/>
<dbReference type="GeneID" id="110216206"/>
<dbReference type="GO" id="GO:0044325">
    <property type="term" value="F:transmembrane transporter binding"/>
    <property type="evidence" value="ECO:0007669"/>
    <property type="project" value="TreeGrafter"/>
</dbReference>
<dbReference type="InterPro" id="IPR029062">
    <property type="entry name" value="Class_I_gatase-like"/>
</dbReference>
<evidence type="ECO:0000259" key="2">
    <source>
        <dbReference type="PROSITE" id="PS51723"/>
    </source>
</evidence>
<dbReference type="GO" id="GO:0005886">
    <property type="term" value="C:plasma membrane"/>
    <property type="evidence" value="ECO:0007669"/>
    <property type="project" value="TreeGrafter"/>
</dbReference>
<dbReference type="InterPro" id="IPR042279">
    <property type="entry name" value="Pep_M60_3"/>
</dbReference>
<dbReference type="Gene3D" id="3.40.390.80">
    <property type="entry name" value="Peptidase M60, enhancin-like domain 2"/>
    <property type="match status" value="1"/>
</dbReference>
<gene>
    <name evidence="4" type="primary">LOC110216206</name>
</gene>
<dbReference type="Pfam" id="PF13402">
    <property type="entry name" value="Peptidase_M60"/>
    <property type="match status" value="1"/>
</dbReference>
<dbReference type="GO" id="GO:0090314">
    <property type="term" value="P:positive regulation of protein targeting to membrane"/>
    <property type="evidence" value="ECO:0007669"/>
    <property type="project" value="TreeGrafter"/>
</dbReference>
<dbReference type="Pfam" id="PF17291">
    <property type="entry name" value="M60-like_N"/>
    <property type="match status" value="1"/>
</dbReference>
<dbReference type="PROSITE" id="PS51723">
    <property type="entry name" value="PEPTIDASE_M60"/>
    <property type="match status" value="1"/>
</dbReference>
<feature type="domain" description="Peptidase M60" evidence="2">
    <location>
        <begin position="518"/>
        <end position="814"/>
    </location>
</feature>
<dbReference type="InterPro" id="IPR030456">
    <property type="entry name" value="TF_fork_head_CS_2"/>
</dbReference>
<comment type="similarity">
    <text evidence="1">Belongs to the TCAF family.</text>
</comment>
<dbReference type="SMART" id="SM01276">
    <property type="entry name" value="M60-like"/>
    <property type="match status" value="1"/>
</dbReference>
<dbReference type="GO" id="GO:0003700">
    <property type="term" value="F:DNA-binding transcription factor activity"/>
    <property type="evidence" value="ECO:0007669"/>
    <property type="project" value="InterPro"/>
</dbReference>
<dbReference type="PANTHER" id="PTHR15730">
    <property type="entry name" value="EXPERIMENTAL AUTOIMMUNE PROSTATITIS ANTIGEN 2-RELATED"/>
    <property type="match status" value="1"/>
</dbReference>
<evidence type="ECO:0000313" key="4">
    <source>
        <dbReference type="RefSeq" id="XP_020853655.1"/>
    </source>
</evidence>
<dbReference type="KEGG" id="pcw:110216206"/>
<dbReference type="RefSeq" id="XP_020853655.1">
    <property type="nucleotide sequence ID" value="XM_020997996.1"/>
</dbReference>
<name>A0A6P5L5J5_PHACI</name>
<proteinExistence type="inferred from homology"/>
<dbReference type="FunFam" id="3.40.390.80:FF:000001">
    <property type="entry name" value="TRPM8 channel-associated factor 1"/>
    <property type="match status" value="1"/>
</dbReference>
<evidence type="ECO:0000313" key="3">
    <source>
        <dbReference type="Proteomes" id="UP000515140"/>
    </source>
</evidence>
<dbReference type="FunFam" id="1.10.390.30:FF:000001">
    <property type="entry name" value="TRPM8 channel-associated factor 1"/>
    <property type="match status" value="1"/>
</dbReference>
<dbReference type="GO" id="GO:0043565">
    <property type="term" value="F:sequence-specific DNA binding"/>
    <property type="evidence" value="ECO:0007669"/>
    <property type="project" value="InterPro"/>
</dbReference>
<dbReference type="PANTHER" id="PTHR15730:SF5">
    <property type="entry name" value="SI:CH211-210B2.2-RELATED"/>
    <property type="match status" value="1"/>
</dbReference>
<sequence>MELSLSQDYKCLVKGLNTWELPSDLIPSELLIISEASFPVLVNKNYQVLIAASHYGQGRIVVLSHEGYLKDAKMAPFLQNAVKWLGHCEGYTVGVHTSVECLASMLCDTGIDVQNVHHFQDSLRVFCTDAFDSTYAKQLIQFVKNGGGLLIGGNAWQWAKEHGHKVLGDFPGNHVTSVAGIYFTETQADASSLKFYTKIPKTPILVKFGEEISQDQHQLLDGISKLDLSECGILSPLLVHGALAFPLGLHPNFACAVAGARYGRGRVIVLSQEGLLFSSKLFPFLINAVHWLKGDQTGRIGVIPECENLFHKLTDNGMKCSLESNLTADMSVYCCIAYDDSKAKQILEFVAEGGGLLIGGQAWSWSQQNPTKCVLTGFAGNHILNPFGISILSQGVKKGLLFDCPEPGQKSYHFRLAMANFFEEVKNKSGKFLRHWQGKLIKDYSAFLWISTRETPIYDSVHRMLMKVIKKTKLPIVNSHEPFFKYFCKSILLCLASELAYVRMDFASEIYKSGDPTSIFHSYSSAASVNKEMNLTSHSKNGSLVQIGCHSDDLTVYNKTARAPVVVYQQYLDKPYNSISSLWGGLLYIIVPHGCSLGNTSVNFTGAVPAPYFILGKTSVEEWKNSIRHYPVPWGELQAESIILTVPAEKLQHLENPEPVLHLWNEMTEAIAKLGGKTSPFPRHERIVTDVQISTGWMHSGYPIMGHLDIVDCLLSEDKIRKNGLWVPLQELGRNQQCNAWEFPHHTTDATCNIWTVYVHETVLNISRNDAHPALKPKERQKRLEEYQKNGASLSKWYGWTALETYLQLQEAFGWEPFIQVFKKYQQLSGVPGDNDSKMNVWVIKFSEQVQKNLVPFFKAWGWSVQKEVAATIAHLPEWKENPMKMYCHEN</sequence>
<reference evidence="4" key="1">
    <citation type="submission" date="2025-08" db="UniProtKB">
        <authorList>
            <consortium name="RefSeq"/>
        </authorList>
    </citation>
    <scope>IDENTIFICATION</scope>
    <source>
        <tissue evidence="4">Spleen</tissue>
    </source>
</reference>
<dbReference type="Proteomes" id="UP000515140">
    <property type="component" value="Unplaced"/>
</dbReference>